<reference evidence="4" key="1">
    <citation type="journal article" date="2019" name="Int. J. Syst. Evol. Microbiol.">
        <title>The Global Catalogue of Microorganisms (GCM) 10K type strain sequencing project: providing services to taxonomists for standard genome sequencing and annotation.</title>
        <authorList>
            <consortium name="The Broad Institute Genomics Platform"/>
            <consortium name="The Broad Institute Genome Sequencing Center for Infectious Disease"/>
            <person name="Wu L."/>
            <person name="Ma J."/>
        </authorList>
    </citation>
    <scope>NUCLEOTIDE SEQUENCE [LARGE SCALE GENOMIC DNA]</scope>
    <source>
        <strain evidence="4">JCM 1407</strain>
    </source>
</reference>
<dbReference type="PANTHER" id="PTHR22916:SF3">
    <property type="entry name" value="UDP-GLCNAC:BETAGAL BETA-1,3-N-ACETYLGLUCOSAMINYLTRANSFERASE-LIKE PROTEIN 1"/>
    <property type="match status" value="1"/>
</dbReference>
<proteinExistence type="predicted"/>
<dbReference type="InterPro" id="IPR029044">
    <property type="entry name" value="Nucleotide-diphossugar_trans"/>
</dbReference>
<gene>
    <name evidence="3" type="ORF">GCM10008906_04490</name>
</gene>
<evidence type="ECO:0000259" key="1">
    <source>
        <dbReference type="Pfam" id="PF00534"/>
    </source>
</evidence>
<dbReference type="RefSeq" id="WP_343758435.1">
    <property type="nucleotide sequence ID" value="NZ_BAAACG010000003.1"/>
</dbReference>
<dbReference type="InterPro" id="IPR001173">
    <property type="entry name" value="Glyco_trans_2-like"/>
</dbReference>
<accession>A0ABP3UJC4</accession>
<dbReference type="Proteomes" id="UP001501510">
    <property type="component" value="Unassembled WGS sequence"/>
</dbReference>
<organism evidence="3 4">
    <name type="scientific">Clostridium oceanicum</name>
    <dbReference type="NCBI Taxonomy" id="1543"/>
    <lineage>
        <taxon>Bacteria</taxon>
        <taxon>Bacillati</taxon>
        <taxon>Bacillota</taxon>
        <taxon>Clostridia</taxon>
        <taxon>Eubacteriales</taxon>
        <taxon>Clostridiaceae</taxon>
        <taxon>Clostridium</taxon>
    </lineage>
</organism>
<dbReference type="EMBL" id="BAAACG010000003">
    <property type="protein sequence ID" value="GAA0733517.1"/>
    <property type="molecule type" value="Genomic_DNA"/>
</dbReference>
<sequence>MEMRKKLVFFIIPGGDAFIDDIINNLSNEYETKKVIVKTYEQINKWMKWADICWFEWCDWIVIHGSKQEIAKEKKIICRIHGYEVYTNNILRTKWENVDQLIIVAPHVRRIFEEKTKNLYKGNLKIETVFCGINTTLYPFKKRKKGFNIGYLGFMDFKKNIPLTLDIFKKLHDMDSRYKLHLAGKFKDGRTYEYYKYFIKYNKLEKDVLFYGWRNFHQKIEWLKKIQYILISSIDEGLCFAAAESMCSGIKPIIHNCEGLKDHYNEKYIFDNIDEAVKMITSDEYNSNEYRKFIEDNYSSAREKQEILKLLKNLIKKPEKHSEKNPLVTVGITNYNYINFLDECLNSVLNQDYNNIEILIVDDCSTDGSIEKIKEYEQKYKNIKAIYHSKNSGNPNLSMKEIIEIAKGEYFFILSTDDFLYDNNVISKHVYSFLNDKTLDCVYGNTQTVDCKSNKKAVWRSIQFNNDEVICKTFQKMGSGVIPFCRAMFKKDFFIKNKLKFIYDPDNVVGLDTLNTLVYVKYGFKRNIINCNTTCYRLHENNLTYNIKGRIKSIISAMEYIVNNFDEKIYIPEIQWDKYDTNKRKSIKMYKIGKHYFNTAMVYYNKNIRLLNRCICLEQEQIKEYIQPLILLSQKYLDKSITESEMYTKEIKILKAQIDSMKIY</sequence>
<dbReference type="SUPFAM" id="SSF53448">
    <property type="entry name" value="Nucleotide-diphospho-sugar transferases"/>
    <property type="match status" value="1"/>
</dbReference>
<dbReference type="InterPro" id="IPR001296">
    <property type="entry name" value="Glyco_trans_1"/>
</dbReference>
<feature type="domain" description="Glycosyltransferase 2-like" evidence="2">
    <location>
        <begin position="329"/>
        <end position="494"/>
    </location>
</feature>
<evidence type="ECO:0000313" key="4">
    <source>
        <dbReference type="Proteomes" id="UP001501510"/>
    </source>
</evidence>
<comment type="caution">
    <text evidence="3">The sequence shown here is derived from an EMBL/GenBank/DDBJ whole genome shotgun (WGS) entry which is preliminary data.</text>
</comment>
<dbReference type="Gene3D" id="3.40.50.2000">
    <property type="entry name" value="Glycogen Phosphorylase B"/>
    <property type="match status" value="2"/>
</dbReference>
<evidence type="ECO:0000259" key="2">
    <source>
        <dbReference type="Pfam" id="PF00535"/>
    </source>
</evidence>
<dbReference type="PANTHER" id="PTHR22916">
    <property type="entry name" value="GLYCOSYLTRANSFERASE"/>
    <property type="match status" value="1"/>
</dbReference>
<keyword evidence="4" id="KW-1185">Reference proteome</keyword>
<dbReference type="Pfam" id="PF00535">
    <property type="entry name" value="Glycos_transf_2"/>
    <property type="match status" value="1"/>
</dbReference>
<dbReference type="SUPFAM" id="SSF53756">
    <property type="entry name" value="UDP-Glycosyltransferase/glycogen phosphorylase"/>
    <property type="match status" value="1"/>
</dbReference>
<evidence type="ECO:0000313" key="3">
    <source>
        <dbReference type="EMBL" id="GAA0733517.1"/>
    </source>
</evidence>
<dbReference type="Pfam" id="PF00534">
    <property type="entry name" value="Glycos_transf_1"/>
    <property type="match status" value="1"/>
</dbReference>
<protein>
    <recommendedName>
        <fullName evidence="5">Glycosyltransferase</fullName>
    </recommendedName>
</protein>
<name>A0ABP3UJC4_9CLOT</name>
<dbReference type="Gene3D" id="3.90.550.10">
    <property type="entry name" value="Spore Coat Polysaccharide Biosynthesis Protein SpsA, Chain A"/>
    <property type="match status" value="1"/>
</dbReference>
<dbReference type="CDD" id="cd00761">
    <property type="entry name" value="Glyco_tranf_GTA_type"/>
    <property type="match status" value="1"/>
</dbReference>
<evidence type="ECO:0008006" key="5">
    <source>
        <dbReference type="Google" id="ProtNLM"/>
    </source>
</evidence>
<feature type="domain" description="Glycosyl transferase family 1" evidence="1">
    <location>
        <begin position="142"/>
        <end position="295"/>
    </location>
</feature>